<evidence type="ECO:0000256" key="3">
    <source>
        <dbReference type="ARBA" id="ARBA00023134"/>
    </source>
</evidence>
<evidence type="ECO:0000256" key="2">
    <source>
        <dbReference type="ARBA" id="ARBA00022741"/>
    </source>
</evidence>
<dbReference type="GO" id="GO:0005525">
    <property type="term" value="F:GTP binding"/>
    <property type="evidence" value="ECO:0007669"/>
    <property type="project" value="UniProtKB-KW"/>
</dbReference>
<organism evidence="6">
    <name type="scientific">Anguilla anguilla</name>
    <name type="common">European freshwater eel</name>
    <name type="synonym">Muraena anguilla</name>
    <dbReference type="NCBI Taxonomy" id="7936"/>
    <lineage>
        <taxon>Eukaryota</taxon>
        <taxon>Metazoa</taxon>
        <taxon>Chordata</taxon>
        <taxon>Craniata</taxon>
        <taxon>Vertebrata</taxon>
        <taxon>Euteleostomi</taxon>
        <taxon>Actinopterygii</taxon>
        <taxon>Neopterygii</taxon>
        <taxon>Teleostei</taxon>
        <taxon>Anguilliformes</taxon>
        <taxon>Anguillidae</taxon>
        <taxon>Anguilla</taxon>
    </lineage>
</organism>
<dbReference type="PANTHER" id="PTHR10903:SF186">
    <property type="entry name" value="GTPASE IMAP FAMILY MEMBER 4-LIKE-RELATED"/>
    <property type="match status" value="1"/>
</dbReference>
<comment type="similarity">
    <text evidence="1">Belongs to the TRAFAC class TrmE-Era-EngA-EngB-Septin-like GTPase superfamily. AIG1/Toc34/Toc159-like paraseptin GTPase family. IAN subfamily.</text>
</comment>
<dbReference type="PANTHER" id="PTHR10903">
    <property type="entry name" value="GTPASE, IMAP FAMILY MEMBER-RELATED"/>
    <property type="match status" value="1"/>
</dbReference>
<dbReference type="Pfam" id="PF04548">
    <property type="entry name" value="AIG1"/>
    <property type="match status" value="1"/>
</dbReference>
<keyword evidence="2" id="KW-0547">Nucleotide-binding</keyword>
<feature type="compositionally biased region" description="Basic and acidic residues" evidence="4">
    <location>
        <begin position="91"/>
        <end position="108"/>
    </location>
</feature>
<dbReference type="AlphaFoldDB" id="A0A0E9XSF6"/>
<accession>A0A0E9XSF6</accession>
<feature type="domain" description="AIG1-type G" evidence="5">
    <location>
        <begin position="2"/>
        <end position="82"/>
    </location>
</feature>
<evidence type="ECO:0000313" key="6">
    <source>
        <dbReference type="EMBL" id="JAI05693.1"/>
    </source>
</evidence>
<dbReference type="Gene3D" id="3.40.50.300">
    <property type="entry name" value="P-loop containing nucleotide triphosphate hydrolases"/>
    <property type="match status" value="1"/>
</dbReference>
<evidence type="ECO:0000256" key="1">
    <source>
        <dbReference type="ARBA" id="ARBA00008535"/>
    </source>
</evidence>
<evidence type="ECO:0000256" key="4">
    <source>
        <dbReference type="SAM" id="MobiDB-lite"/>
    </source>
</evidence>
<dbReference type="EMBL" id="GBXM01002885">
    <property type="protein sequence ID" value="JAI05693.1"/>
    <property type="molecule type" value="Transcribed_RNA"/>
</dbReference>
<reference evidence="6" key="1">
    <citation type="submission" date="2014-11" db="EMBL/GenBank/DDBJ databases">
        <authorList>
            <person name="Amaro Gonzalez C."/>
        </authorList>
    </citation>
    <scope>NUCLEOTIDE SEQUENCE</scope>
</reference>
<protein>
    <recommendedName>
        <fullName evidence="5">AIG1-type G domain-containing protein</fullName>
    </recommendedName>
</protein>
<name>A0A0E9XSF6_ANGAN</name>
<feature type="region of interest" description="Disordered" evidence="4">
    <location>
        <begin position="91"/>
        <end position="110"/>
    </location>
</feature>
<dbReference type="InterPro" id="IPR045058">
    <property type="entry name" value="GIMA/IAN/Toc"/>
</dbReference>
<sequence>MVLFTHGDKLKKITIEEYLSKNQKLAEFTDKCRGGYHVLNNEDTNRSQVLELLKKIDKMVTINGGGCYTNEMYEMAEKAIEEKKKMILEEQEATRRKEEEDHRRRLEGEALTNALKELQEKMERQAREQAERYNNAFKQQAKVKPKLNSCTIQ</sequence>
<evidence type="ECO:0000259" key="5">
    <source>
        <dbReference type="Pfam" id="PF04548"/>
    </source>
</evidence>
<dbReference type="InterPro" id="IPR027417">
    <property type="entry name" value="P-loop_NTPase"/>
</dbReference>
<reference evidence="6" key="2">
    <citation type="journal article" date="2015" name="Fish Shellfish Immunol.">
        <title>Early steps in the European eel (Anguilla anguilla)-Vibrio vulnificus interaction in the gills: Role of the RtxA13 toxin.</title>
        <authorList>
            <person name="Callol A."/>
            <person name="Pajuelo D."/>
            <person name="Ebbesson L."/>
            <person name="Teles M."/>
            <person name="MacKenzie S."/>
            <person name="Amaro C."/>
        </authorList>
    </citation>
    <scope>NUCLEOTIDE SEQUENCE</scope>
</reference>
<keyword evidence="3" id="KW-0342">GTP-binding</keyword>
<proteinExistence type="inferred from homology"/>
<dbReference type="InterPro" id="IPR006703">
    <property type="entry name" value="G_AIG1"/>
</dbReference>